<feature type="domain" description="RNA polymerase sigma factor 70 region 4 type 2" evidence="7">
    <location>
        <begin position="135"/>
        <end position="186"/>
    </location>
</feature>
<feature type="domain" description="RNA polymerase sigma-70 region 2" evidence="6">
    <location>
        <begin position="33"/>
        <end position="98"/>
    </location>
</feature>
<dbReference type="Pfam" id="PF08281">
    <property type="entry name" value="Sigma70_r4_2"/>
    <property type="match status" value="1"/>
</dbReference>
<dbReference type="InterPro" id="IPR013249">
    <property type="entry name" value="RNA_pol_sigma70_r4_t2"/>
</dbReference>
<organism evidence="8 9">
    <name type="scientific">Maribellus luteus</name>
    <dbReference type="NCBI Taxonomy" id="2305463"/>
    <lineage>
        <taxon>Bacteria</taxon>
        <taxon>Pseudomonadati</taxon>
        <taxon>Bacteroidota</taxon>
        <taxon>Bacteroidia</taxon>
        <taxon>Marinilabiliales</taxon>
        <taxon>Prolixibacteraceae</taxon>
        <taxon>Maribellus</taxon>
    </lineage>
</organism>
<comment type="caution">
    <text evidence="8">The sequence shown here is derived from an EMBL/GenBank/DDBJ whole genome shotgun (WGS) entry which is preliminary data.</text>
</comment>
<dbReference type="Gene3D" id="1.10.1740.10">
    <property type="match status" value="1"/>
</dbReference>
<evidence type="ECO:0000313" key="9">
    <source>
        <dbReference type="Proteomes" id="UP000265926"/>
    </source>
</evidence>
<name>A0A399T644_9BACT</name>
<evidence type="ECO:0000256" key="5">
    <source>
        <dbReference type="ARBA" id="ARBA00023163"/>
    </source>
</evidence>
<dbReference type="Gene3D" id="1.10.10.10">
    <property type="entry name" value="Winged helix-like DNA-binding domain superfamily/Winged helix DNA-binding domain"/>
    <property type="match status" value="1"/>
</dbReference>
<dbReference type="InterPro" id="IPR036388">
    <property type="entry name" value="WH-like_DNA-bd_sf"/>
</dbReference>
<keyword evidence="9" id="KW-1185">Reference proteome</keyword>
<evidence type="ECO:0000259" key="7">
    <source>
        <dbReference type="Pfam" id="PF08281"/>
    </source>
</evidence>
<dbReference type="NCBIfam" id="TIGR02937">
    <property type="entry name" value="sigma70-ECF"/>
    <property type="match status" value="1"/>
</dbReference>
<reference evidence="8 9" key="1">
    <citation type="submission" date="2018-08" db="EMBL/GenBank/DDBJ databases">
        <title>Pallidiluteibacterium maritimus gen. nov., sp. nov., isolated from coastal sediment.</title>
        <authorList>
            <person name="Zhou L.Y."/>
        </authorList>
    </citation>
    <scope>NUCLEOTIDE SEQUENCE [LARGE SCALE GENOMIC DNA]</scope>
    <source>
        <strain evidence="8 9">XSD2</strain>
    </source>
</reference>
<keyword evidence="5" id="KW-0804">Transcription</keyword>
<dbReference type="GO" id="GO:0006352">
    <property type="term" value="P:DNA-templated transcription initiation"/>
    <property type="evidence" value="ECO:0007669"/>
    <property type="project" value="InterPro"/>
</dbReference>
<comment type="similarity">
    <text evidence="1">Belongs to the sigma-70 factor family. ECF subfamily.</text>
</comment>
<keyword evidence="4" id="KW-0238">DNA-binding</keyword>
<dbReference type="SUPFAM" id="SSF88946">
    <property type="entry name" value="Sigma2 domain of RNA polymerase sigma factors"/>
    <property type="match status" value="1"/>
</dbReference>
<evidence type="ECO:0000256" key="1">
    <source>
        <dbReference type="ARBA" id="ARBA00010641"/>
    </source>
</evidence>
<dbReference type="InterPro" id="IPR014284">
    <property type="entry name" value="RNA_pol_sigma-70_dom"/>
</dbReference>
<dbReference type="RefSeq" id="WP_119436098.1">
    <property type="nucleotide sequence ID" value="NZ_QWGR01000001.1"/>
</dbReference>
<dbReference type="PANTHER" id="PTHR43133">
    <property type="entry name" value="RNA POLYMERASE ECF-TYPE SIGMA FACTO"/>
    <property type="match status" value="1"/>
</dbReference>
<dbReference type="InterPro" id="IPR039425">
    <property type="entry name" value="RNA_pol_sigma-70-like"/>
</dbReference>
<dbReference type="Pfam" id="PF04542">
    <property type="entry name" value="Sigma70_r2"/>
    <property type="match status" value="1"/>
</dbReference>
<evidence type="ECO:0000256" key="3">
    <source>
        <dbReference type="ARBA" id="ARBA00023082"/>
    </source>
</evidence>
<dbReference type="AlphaFoldDB" id="A0A399T644"/>
<dbReference type="InterPro" id="IPR013324">
    <property type="entry name" value="RNA_pol_sigma_r3/r4-like"/>
</dbReference>
<sequence>MKLIYNRHRNSKSDEELLALFIEEGRVGALGELYERHIHLVFGLCLKYMKNTHQAKDAVISIYEKVQTEIDRHTIRNFKSWLYVVSKNHCLMELRKAKPGQVVSLTEAEKSDSFMEYDAEMHPIDGEQTEEMEKALQECIEHLKTEQQKSIRLFYFSNKCYREIAGLMQTDEKKVKSYIQNAKRNLKICLDKKK</sequence>
<keyword evidence="2" id="KW-0805">Transcription regulation</keyword>
<evidence type="ECO:0000259" key="6">
    <source>
        <dbReference type="Pfam" id="PF04542"/>
    </source>
</evidence>
<keyword evidence="3" id="KW-0731">Sigma factor</keyword>
<dbReference type="Proteomes" id="UP000265926">
    <property type="component" value="Unassembled WGS sequence"/>
</dbReference>
<dbReference type="InterPro" id="IPR013325">
    <property type="entry name" value="RNA_pol_sigma_r2"/>
</dbReference>
<dbReference type="PANTHER" id="PTHR43133:SF8">
    <property type="entry name" value="RNA POLYMERASE SIGMA FACTOR HI_1459-RELATED"/>
    <property type="match status" value="1"/>
</dbReference>
<evidence type="ECO:0000313" key="8">
    <source>
        <dbReference type="EMBL" id="RIJ50629.1"/>
    </source>
</evidence>
<accession>A0A399T644</accession>
<evidence type="ECO:0000256" key="2">
    <source>
        <dbReference type="ARBA" id="ARBA00023015"/>
    </source>
</evidence>
<proteinExistence type="inferred from homology"/>
<dbReference type="GO" id="GO:0003677">
    <property type="term" value="F:DNA binding"/>
    <property type="evidence" value="ECO:0007669"/>
    <property type="project" value="UniProtKB-KW"/>
</dbReference>
<protein>
    <submittedName>
        <fullName evidence="8">Sigma-70 family RNA polymerase sigma factor</fullName>
    </submittedName>
</protein>
<dbReference type="OrthoDB" id="1116873at2"/>
<dbReference type="EMBL" id="QWGR01000001">
    <property type="protein sequence ID" value="RIJ50629.1"/>
    <property type="molecule type" value="Genomic_DNA"/>
</dbReference>
<dbReference type="GO" id="GO:0016987">
    <property type="term" value="F:sigma factor activity"/>
    <property type="evidence" value="ECO:0007669"/>
    <property type="project" value="UniProtKB-KW"/>
</dbReference>
<evidence type="ECO:0000256" key="4">
    <source>
        <dbReference type="ARBA" id="ARBA00023125"/>
    </source>
</evidence>
<dbReference type="InterPro" id="IPR007627">
    <property type="entry name" value="RNA_pol_sigma70_r2"/>
</dbReference>
<gene>
    <name evidence="8" type="ORF">D1614_01460</name>
</gene>
<dbReference type="SUPFAM" id="SSF88659">
    <property type="entry name" value="Sigma3 and sigma4 domains of RNA polymerase sigma factors"/>
    <property type="match status" value="1"/>
</dbReference>